<reference evidence="3 4" key="1">
    <citation type="journal article" date="2010" name="Stand. Genomic Sci.">
        <title>Complete genome sequence of Marinobacter adhaerens type strain (HP15), a diatom-interacting marine microorganism.</title>
        <authorList>
            <person name="Gardes A."/>
            <person name="Kaeppel E."/>
            <person name="Shehzad A."/>
            <person name="Seebah S."/>
            <person name="Teeling H."/>
            <person name="Yarza P."/>
            <person name="Glockner F.O."/>
            <person name="Grossart H.P."/>
            <person name="Ullrich M.S."/>
        </authorList>
    </citation>
    <scope>NUCLEOTIDE SEQUENCE [LARGE SCALE GENOMIC DNA]</scope>
    <source>
        <strain evidence="4">DSM 23420 / HP15</strain>
        <plasmid evidence="4">Plasmid pHP-42</plasmid>
    </source>
</reference>
<proteinExistence type="predicted"/>
<name>E4PRS7_MARAH</name>
<keyword evidence="1" id="KW-0175">Coiled coil</keyword>
<organism evidence="3 4">
    <name type="scientific">Marinobacter adhaerens (strain DSM 23420 / HP15)</name>
    <dbReference type="NCBI Taxonomy" id="225937"/>
    <lineage>
        <taxon>Bacteria</taxon>
        <taxon>Pseudomonadati</taxon>
        <taxon>Pseudomonadota</taxon>
        <taxon>Gammaproteobacteria</taxon>
        <taxon>Pseudomonadales</taxon>
        <taxon>Marinobacteraceae</taxon>
        <taxon>Marinobacter</taxon>
    </lineage>
</organism>
<protein>
    <submittedName>
        <fullName evidence="3">TraN-like protein</fullName>
    </submittedName>
</protein>
<geneLocation type="plasmid" evidence="3 4">
    <name>pHP-42</name>
</geneLocation>
<dbReference type="Gene3D" id="3.40.50.2020">
    <property type="match status" value="1"/>
</dbReference>
<dbReference type="Proteomes" id="UP000007077">
    <property type="component" value="Plasmid pHP-42"/>
</dbReference>
<dbReference type="InterPro" id="IPR029057">
    <property type="entry name" value="PRTase-like"/>
</dbReference>
<dbReference type="HOGENOM" id="CLU_619359_0_0_6"/>
<feature type="coiled-coil region" evidence="1">
    <location>
        <begin position="303"/>
        <end position="334"/>
    </location>
</feature>
<keyword evidence="3" id="KW-0614">Plasmid</keyword>
<accession>E4PRS7</accession>
<evidence type="ECO:0000313" key="3">
    <source>
        <dbReference type="EMBL" id="ADP99961.1"/>
    </source>
</evidence>
<dbReference type="SUPFAM" id="SSF53271">
    <property type="entry name" value="PRTase-like"/>
    <property type="match status" value="1"/>
</dbReference>
<reference evidence="4" key="2">
    <citation type="submission" date="2010-02" db="EMBL/GenBank/DDBJ databases">
        <title>Complete genome sequence of Marinobacter adhaerens type strain (HP15).</title>
        <authorList>
            <person name="Gaerdes A.A.M."/>
            <person name="Kaeppel E."/>
            <person name="Shezad A."/>
            <person name="Seebah S."/>
            <person name="Teeling H."/>
            <person name="Yarza P."/>
            <person name="Gloeckner F.O."/>
            <person name="Ullrich M.S."/>
        </authorList>
    </citation>
    <scope>NUCLEOTIDE SEQUENCE [LARGE SCALE GENOMIC DNA]</scope>
    <source>
        <strain evidence="4">DSM 23420 / HP15</strain>
        <plasmid evidence="4">Plasmid pHP-42</plasmid>
    </source>
</reference>
<dbReference type="CDD" id="cd06223">
    <property type="entry name" value="PRTases_typeI"/>
    <property type="match status" value="1"/>
</dbReference>
<dbReference type="KEGG" id="mad:HP15_p42g17"/>
<dbReference type="PATRIC" id="fig|225937.3.peg.4212"/>
<feature type="compositionally biased region" description="Basic and acidic residues" evidence="2">
    <location>
        <begin position="403"/>
        <end position="431"/>
    </location>
</feature>
<dbReference type="InterPro" id="IPR000836">
    <property type="entry name" value="PRTase_dom"/>
</dbReference>
<feature type="region of interest" description="Disordered" evidence="2">
    <location>
        <begin position="396"/>
        <end position="442"/>
    </location>
</feature>
<evidence type="ECO:0000256" key="2">
    <source>
        <dbReference type="SAM" id="MobiDB-lite"/>
    </source>
</evidence>
<evidence type="ECO:0000313" key="4">
    <source>
        <dbReference type="Proteomes" id="UP000007077"/>
    </source>
</evidence>
<sequence>MPLSKLGIGERAPWDDFPQVIRNGDLGALKNEPEYQAAKSGDMPAAIELVDRLLTDETVEKIREQMGDSKPLVLPVLAVEAAGNNKIPLAMAEALADRLGLDVELGIIQSDKVGRTDTGADHRLAFNPTFEGDVKQGQKYLVVDDTLTMGGTVASLRGYVENRGGKVVAASVMTAHEGALNLPVKPSMLAAIENKHGPSMNQFWQETFGYGTDKLTQGEAGHLKSAKTVDAIRERITAARHEGIERLGANRVEAPPRSKSAGRSGLTGESLVSSAEGLEVEQQAMIEGASVEQGYQETLAMYVQAKHDQVESIEDRLENLINRQQARLQQTQSNRPGFLSMPGTRKAWQASQAQQQGRLQTLHARLETVREIKEGMGLHSPRVEELATRKMRAENPELAADWDSMKQAERQHQALMKKQEQEKKQTQEKSRGLSLGLNRPPQ</sequence>
<dbReference type="NCBIfam" id="NF042916">
    <property type="entry name" value="IncP_KfrC_dom"/>
    <property type="match status" value="1"/>
</dbReference>
<evidence type="ECO:0000256" key="1">
    <source>
        <dbReference type="SAM" id="Coils"/>
    </source>
</evidence>
<dbReference type="AlphaFoldDB" id="E4PRS7"/>
<gene>
    <name evidence="3" type="primary">traN</name>
    <name evidence="3" type="ordered locus">HP15_p42g17</name>
</gene>
<dbReference type="EMBL" id="CP001979">
    <property type="protein sequence ID" value="ADP99961.1"/>
    <property type="molecule type" value="Genomic_DNA"/>
</dbReference>
<dbReference type="InterPro" id="IPR050043">
    <property type="entry name" value="KfrC-like_dom"/>
</dbReference>